<dbReference type="RefSeq" id="WP_017677118.1">
    <property type="nucleotide sequence ID" value="NZ_FMZQ01000003.1"/>
</dbReference>
<protein>
    <submittedName>
        <fullName evidence="1">CHAD domain-containing protein</fullName>
    </submittedName>
</protein>
<dbReference type="PANTHER" id="PTHR39339">
    <property type="entry name" value="SLR1444 PROTEIN"/>
    <property type="match status" value="1"/>
</dbReference>
<dbReference type="InterPro" id="IPR007899">
    <property type="entry name" value="CHAD_dom"/>
</dbReference>
<organism evidence="1 2">
    <name type="scientific">Ectopseudomonas chengduensis</name>
    <dbReference type="NCBI Taxonomy" id="489632"/>
    <lineage>
        <taxon>Bacteria</taxon>
        <taxon>Pseudomonadati</taxon>
        <taxon>Pseudomonadota</taxon>
        <taxon>Gammaproteobacteria</taxon>
        <taxon>Pseudomonadales</taxon>
        <taxon>Pseudomonadaceae</taxon>
        <taxon>Ectopseudomonas</taxon>
    </lineage>
</organism>
<dbReference type="PROSITE" id="PS51708">
    <property type="entry name" value="CHAD"/>
    <property type="match status" value="1"/>
</dbReference>
<dbReference type="Pfam" id="PF05235">
    <property type="entry name" value="CHAD"/>
    <property type="match status" value="1"/>
</dbReference>
<evidence type="ECO:0000313" key="1">
    <source>
        <dbReference type="EMBL" id="SDC48717.1"/>
    </source>
</evidence>
<gene>
    <name evidence="1" type="ORF">SAMN05216576_103236</name>
</gene>
<name>A0A1G6M020_9GAMM</name>
<dbReference type="SMART" id="SM00880">
    <property type="entry name" value="CHAD"/>
    <property type="match status" value="1"/>
</dbReference>
<dbReference type="PANTHER" id="PTHR39339:SF1">
    <property type="entry name" value="CHAD DOMAIN-CONTAINING PROTEIN"/>
    <property type="match status" value="1"/>
</dbReference>
<proteinExistence type="predicted"/>
<accession>A0A1G6M020</accession>
<reference evidence="2" key="1">
    <citation type="submission" date="2016-10" db="EMBL/GenBank/DDBJ databases">
        <authorList>
            <person name="Varghese N."/>
            <person name="Submissions S."/>
        </authorList>
    </citation>
    <scope>NUCLEOTIDE SEQUENCE [LARGE SCALE GENOMIC DNA]</scope>
    <source>
        <strain evidence="2">DSM 26382</strain>
    </source>
</reference>
<dbReference type="Proteomes" id="UP000199467">
    <property type="component" value="Unassembled WGS sequence"/>
</dbReference>
<sequence>MSDFIEHCLGRVLALQVRLYACQARLADCTDTEALHDLRIALRQLRSLLRPLRGLPAVDVLEQGAAVLGRLSGPLRDREVLVAELARMGLAHLAPVDEAQRAAGYAAIASSRELADLMLLLDGWPANWREAARQGQLNDIDKRIRRRLRRQQRQLARALLDPAHDRHRLRLLIKRVRYAAETYPAQSRLSKAAQLRLKLAQSALGDWHDRLQWLAQADAMVSLEPCRAIWLQALLTAEGRADDALLALYGDLPNAGKGVILAANMTE</sequence>
<dbReference type="AlphaFoldDB" id="A0A1G6M020"/>
<dbReference type="EMBL" id="FMZQ01000003">
    <property type="protein sequence ID" value="SDC48717.1"/>
    <property type="molecule type" value="Genomic_DNA"/>
</dbReference>
<keyword evidence="2" id="KW-1185">Reference proteome</keyword>
<evidence type="ECO:0000313" key="2">
    <source>
        <dbReference type="Proteomes" id="UP000199467"/>
    </source>
</evidence>
<dbReference type="InterPro" id="IPR038186">
    <property type="entry name" value="CHAD_dom_sf"/>
</dbReference>
<dbReference type="Gene3D" id="1.40.20.10">
    <property type="entry name" value="CHAD domain"/>
    <property type="match status" value="1"/>
</dbReference>